<dbReference type="InterPro" id="IPR012495">
    <property type="entry name" value="TadE-like_dom"/>
</dbReference>
<gene>
    <name evidence="3" type="ORF">WSI_03100</name>
</gene>
<sequence length="192" mass="22145">MRKKLLQGIRRSILIREGAVAIEFAILVMPYFMLVFAILEISLSFTAGQLFESAAYDVARKIRTGEISSKNTHSLTEFRRVFCNDLRVLFNCSENEIGRPYDLYLDVKKIKSLQEITETVPRKDKSDSSSEIDDRNFSFHPGGPSTYNVLRAYYHWPLFTDLMRQYISSVKHPGKKGDFLLSSIVVFKNEPF</sequence>
<name>A0ABM5NFW1_LIBAS</name>
<evidence type="ECO:0000256" key="1">
    <source>
        <dbReference type="SAM" id="Phobius"/>
    </source>
</evidence>
<feature type="transmembrane region" description="Helical" evidence="1">
    <location>
        <begin position="20"/>
        <end position="39"/>
    </location>
</feature>
<keyword evidence="1" id="KW-0472">Membrane</keyword>
<proteinExistence type="predicted"/>
<evidence type="ECO:0000313" key="4">
    <source>
        <dbReference type="Proteomes" id="UP000011820"/>
    </source>
</evidence>
<keyword evidence="1" id="KW-0812">Transmembrane</keyword>
<accession>A0ABM5NFW1</accession>
<evidence type="ECO:0000313" key="3">
    <source>
        <dbReference type="EMBL" id="AGH16990.1"/>
    </source>
</evidence>
<keyword evidence="4" id="KW-1185">Reference proteome</keyword>
<dbReference type="Proteomes" id="UP000011820">
    <property type="component" value="Chromosome"/>
</dbReference>
<dbReference type="EMBL" id="CP004005">
    <property type="protein sequence ID" value="AGH16990.1"/>
    <property type="molecule type" value="Genomic_DNA"/>
</dbReference>
<protein>
    <recommendedName>
        <fullName evidence="2">TadE-like domain-containing protein</fullName>
    </recommendedName>
</protein>
<evidence type="ECO:0000259" key="2">
    <source>
        <dbReference type="Pfam" id="PF07811"/>
    </source>
</evidence>
<reference evidence="3 4" key="1">
    <citation type="journal article" date="2013" name="Genome Announc.">
        <title>Complete Genome Sequence of a Chinese Strain of 'Candidatus Liberibacter asiaticus'.</title>
        <authorList>
            <person name="Lin H."/>
            <person name="Han C.S."/>
            <person name="Liu B."/>
            <person name="Lou B."/>
            <person name="Bai X."/>
            <person name="Deng C."/>
            <person name="Civerolo E.L."/>
            <person name="Gupta G."/>
        </authorList>
    </citation>
    <scope>NUCLEOTIDE SEQUENCE [LARGE SCALE GENOMIC DNA]</scope>
    <source>
        <strain evidence="4">gxpsy</strain>
    </source>
</reference>
<feature type="domain" description="TadE-like" evidence="2">
    <location>
        <begin position="18"/>
        <end position="60"/>
    </location>
</feature>
<keyword evidence="1" id="KW-1133">Transmembrane helix</keyword>
<dbReference type="Pfam" id="PF07811">
    <property type="entry name" value="TadE"/>
    <property type="match status" value="1"/>
</dbReference>
<organism evidence="3 4">
    <name type="scientific">Candidatus Liberibacter asiaticus str. gxpsy</name>
    <dbReference type="NCBI Taxonomy" id="1174529"/>
    <lineage>
        <taxon>Bacteria</taxon>
        <taxon>Pseudomonadati</taxon>
        <taxon>Pseudomonadota</taxon>
        <taxon>Alphaproteobacteria</taxon>
        <taxon>Hyphomicrobiales</taxon>
        <taxon>Rhizobiaceae</taxon>
        <taxon>Liberibacter</taxon>
    </lineage>
</organism>
<dbReference type="RefSeq" id="WP_015452587.1">
    <property type="nucleotide sequence ID" value="NC_020549.1"/>
</dbReference>